<evidence type="ECO:0000313" key="1">
    <source>
        <dbReference type="EMBL" id="MDT0302919.1"/>
    </source>
</evidence>
<sequence>MNSNNTVEPVVTAAWARRLGETRADLLHIADRWPDLYQLRLPGTATRHTTGYASLAARRARDAQARAERRDRTTDTLGYSAAPLDVEVLDTLTDILVGADELAGRIAATAGAPVLDPPSTAYDYAAIRGYLIHAGDHLADAADVDPEALDDAQDTARSMRRKLDKALNEIADGHRLDTVCAFCGGATPEAPAGGERTLVVRVVVDQLVIVCANALCSPTSADCGTWVRGRPAWPEAEWEWLNKRLDMPA</sequence>
<dbReference type="EMBL" id="JAVREK010000011">
    <property type="protein sequence ID" value="MDT0302919.1"/>
    <property type="molecule type" value="Genomic_DNA"/>
</dbReference>
<proteinExistence type="predicted"/>
<keyword evidence="2" id="KW-1185">Reference proteome</keyword>
<gene>
    <name evidence="1" type="ORF">RM446_12420</name>
</gene>
<dbReference type="Proteomes" id="UP001183226">
    <property type="component" value="Unassembled WGS sequence"/>
</dbReference>
<name>A0ABU2KUG0_9ACTN</name>
<evidence type="ECO:0000313" key="2">
    <source>
        <dbReference type="Proteomes" id="UP001183226"/>
    </source>
</evidence>
<protein>
    <recommendedName>
        <fullName evidence="3">HNH endonuclease</fullName>
    </recommendedName>
</protein>
<reference evidence="2" key="1">
    <citation type="submission" date="2023-07" db="EMBL/GenBank/DDBJ databases">
        <title>30 novel species of actinomycetes from the DSMZ collection.</title>
        <authorList>
            <person name="Nouioui I."/>
        </authorList>
    </citation>
    <scope>NUCLEOTIDE SEQUENCE [LARGE SCALE GENOMIC DNA]</scope>
    <source>
        <strain evidence="2">DSM 45055</strain>
    </source>
</reference>
<dbReference type="RefSeq" id="WP_311545403.1">
    <property type="nucleotide sequence ID" value="NZ_JAVREK010000011.1"/>
</dbReference>
<comment type="caution">
    <text evidence="1">The sequence shown here is derived from an EMBL/GenBank/DDBJ whole genome shotgun (WGS) entry which is preliminary data.</text>
</comment>
<organism evidence="1 2">
    <name type="scientific">Streptomonospora wellingtoniae</name>
    <dbReference type="NCBI Taxonomy" id="3075544"/>
    <lineage>
        <taxon>Bacteria</taxon>
        <taxon>Bacillati</taxon>
        <taxon>Actinomycetota</taxon>
        <taxon>Actinomycetes</taxon>
        <taxon>Streptosporangiales</taxon>
        <taxon>Nocardiopsidaceae</taxon>
        <taxon>Streptomonospora</taxon>
    </lineage>
</organism>
<accession>A0ABU2KUG0</accession>
<evidence type="ECO:0008006" key="3">
    <source>
        <dbReference type="Google" id="ProtNLM"/>
    </source>
</evidence>